<evidence type="ECO:0000256" key="8">
    <source>
        <dbReference type="PIRSR" id="PIRSR639901-2"/>
    </source>
</evidence>
<dbReference type="AlphaFoldDB" id="A0A2L1GQI0"/>
<feature type="domain" description="3-deoxy-D-manno-octulosonic-acid transferase N-terminal" evidence="10">
    <location>
        <begin position="54"/>
        <end position="231"/>
    </location>
</feature>
<dbReference type="OrthoDB" id="9789797at2"/>
<keyword evidence="12" id="KW-1185">Reference proteome</keyword>
<keyword evidence="9" id="KW-1003">Cell membrane</keyword>
<dbReference type="GO" id="GO:0005886">
    <property type="term" value="C:plasma membrane"/>
    <property type="evidence" value="ECO:0007669"/>
    <property type="project" value="UniProtKB-SubCell"/>
</dbReference>
<dbReference type="SUPFAM" id="SSF53756">
    <property type="entry name" value="UDP-Glycosyltransferase/glycogen phosphorylase"/>
    <property type="match status" value="1"/>
</dbReference>
<comment type="similarity">
    <text evidence="9">Belongs to the glycosyltransferase group 1 family.</text>
</comment>
<dbReference type="KEGG" id="deo:CAY53_11065"/>
<dbReference type="GO" id="GO:0043842">
    <property type="term" value="F:Kdo transferase activity"/>
    <property type="evidence" value="ECO:0007669"/>
    <property type="project" value="UniProtKB-EC"/>
</dbReference>
<keyword evidence="9" id="KW-0472">Membrane</keyword>
<keyword evidence="9" id="KW-0448">Lipopolysaccharide biosynthesis</keyword>
<evidence type="ECO:0000256" key="7">
    <source>
        <dbReference type="PIRSR" id="PIRSR639901-1"/>
    </source>
</evidence>
<protein>
    <recommendedName>
        <fullName evidence="3 9">3-deoxy-D-manno-octulosonic acid transferase</fullName>
        <shortName evidence="9">Kdo transferase</shortName>
        <ecNumber evidence="2 9">2.4.99.12</ecNumber>
    </recommendedName>
    <alternativeName>
        <fullName evidence="5 9">Lipid IV(A) 3-deoxy-D-manno-octulosonic acid transferase</fullName>
    </alternativeName>
</protein>
<comment type="function">
    <text evidence="9">Involved in lipopolysaccharide (LPS) biosynthesis. Catalyzes the transfer of 3-deoxy-D-manno-octulosonate (Kdo) residue(s) from CMP-Kdo to lipid IV(A), the tetraacyldisaccharide-1,4'-bisphosphate precursor of lipid A.</text>
</comment>
<dbReference type="InterPro" id="IPR038107">
    <property type="entry name" value="Glycos_transf_N_sf"/>
</dbReference>
<dbReference type="EC" id="2.4.99.12" evidence="2 9"/>
<evidence type="ECO:0000256" key="2">
    <source>
        <dbReference type="ARBA" id="ARBA00012621"/>
    </source>
</evidence>
<comment type="subcellular location">
    <subcellularLocation>
        <location evidence="9">Cell membrane</location>
    </subcellularLocation>
</comment>
<dbReference type="Pfam" id="PF04413">
    <property type="entry name" value="Glycos_transf_N"/>
    <property type="match status" value="1"/>
</dbReference>
<feature type="active site" description="Proton acceptor" evidence="7">
    <location>
        <position position="81"/>
    </location>
</feature>
<evidence type="ECO:0000256" key="6">
    <source>
        <dbReference type="ARBA" id="ARBA00049183"/>
    </source>
</evidence>
<proteinExistence type="inferred from homology"/>
<evidence type="ECO:0000256" key="5">
    <source>
        <dbReference type="ARBA" id="ARBA00031445"/>
    </source>
</evidence>
<dbReference type="Gene3D" id="3.40.50.2000">
    <property type="entry name" value="Glycogen Phosphorylase B"/>
    <property type="match status" value="1"/>
</dbReference>
<sequence>MVYTDFFLPLTQGKRVRRSLLLDIYRLTGLCLYPLARLLAPISPAFPGRSAYLFPERLGLYPRLSADRGPTVWLHAASMGEVQAALVLLAALREQFGQYRYVLSVTSRQGHELARARLRDLSCIMAPLDMPQAVNRAIDLIGPALYICLETELWPLLLTTLSARAVPLVLLNGRMSERSFRRYRRLAPAIAGVLRSFSRMALIGEADRRRFGALGVAAGCMQVTGNLKFDAPFDEAGAGAIRAAYRRRLGLAEEERLLLCGSTHGGEEALLIAAWQELGRKRAIPLVLALAPRHLERLAEVENLLQERGLAWQRLSALAGKRTAPVILVDTMGELADLYAAGDCLFCGGSLLPRLSGHNLMEAARWGRPVYFGPYTRDWQDAANLLAGSGGGFRVADMAALVDHVGALLRDAHAYERACRAAHDCAASQRGALARQLAVAAEFL</sequence>
<evidence type="ECO:0000256" key="3">
    <source>
        <dbReference type="ARBA" id="ARBA00019077"/>
    </source>
</evidence>
<dbReference type="PANTHER" id="PTHR42755">
    <property type="entry name" value="3-DEOXY-MANNO-OCTULOSONATE CYTIDYLYLTRANSFERASE"/>
    <property type="match status" value="1"/>
</dbReference>
<dbReference type="Proteomes" id="UP000239867">
    <property type="component" value="Chromosome"/>
</dbReference>
<accession>A0A2L1GQI0</accession>
<name>A0A2L1GQI0_9BACT</name>
<dbReference type="UniPathway" id="UPA00958"/>
<evidence type="ECO:0000256" key="9">
    <source>
        <dbReference type="RuleBase" id="RU365103"/>
    </source>
</evidence>
<evidence type="ECO:0000259" key="10">
    <source>
        <dbReference type="Pfam" id="PF04413"/>
    </source>
</evidence>
<gene>
    <name evidence="11" type="ORF">CAY53_11065</name>
</gene>
<comment type="pathway">
    <text evidence="1 9">Bacterial outer membrane biogenesis; LPS core biosynthesis.</text>
</comment>
<evidence type="ECO:0000256" key="1">
    <source>
        <dbReference type="ARBA" id="ARBA00004713"/>
    </source>
</evidence>
<comment type="catalytic activity">
    <reaction evidence="6 9">
        <text>lipid IVA (E. coli) + CMP-3-deoxy-beta-D-manno-octulosonate = alpha-Kdo-(2-&gt;6)-lipid IVA (E. coli) + CMP + H(+)</text>
        <dbReference type="Rhea" id="RHEA:28066"/>
        <dbReference type="ChEBI" id="CHEBI:15378"/>
        <dbReference type="ChEBI" id="CHEBI:58603"/>
        <dbReference type="ChEBI" id="CHEBI:60364"/>
        <dbReference type="ChEBI" id="CHEBI:60377"/>
        <dbReference type="ChEBI" id="CHEBI:85987"/>
        <dbReference type="EC" id="2.4.99.12"/>
    </reaction>
</comment>
<feature type="site" description="Transition state stabilizer" evidence="8">
    <location>
        <position position="150"/>
    </location>
</feature>
<dbReference type="InterPro" id="IPR039901">
    <property type="entry name" value="Kdotransferase"/>
</dbReference>
<dbReference type="InterPro" id="IPR007507">
    <property type="entry name" value="Glycos_transf_N"/>
</dbReference>
<dbReference type="GO" id="GO:0009245">
    <property type="term" value="P:lipid A biosynthetic process"/>
    <property type="evidence" value="ECO:0007669"/>
    <property type="project" value="TreeGrafter"/>
</dbReference>
<dbReference type="Gene3D" id="3.40.50.11720">
    <property type="entry name" value="3-Deoxy-D-manno-octulosonic-acid transferase, N-terminal domain"/>
    <property type="match status" value="1"/>
</dbReference>
<reference evidence="11 12" key="1">
    <citation type="journal article" date="2018" name="MBio">
        <title>Insights into the evolution of host association through the isolation and characterization of a novel human periodontal pathobiont, Desulfobulbus oralis.</title>
        <authorList>
            <person name="Cross K.L."/>
            <person name="Chirania P."/>
            <person name="Xiong W."/>
            <person name="Beall C.J."/>
            <person name="Elkins J.G."/>
            <person name="Giannone R.J."/>
            <person name="Griffen A.L."/>
            <person name="Guss A.M."/>
            <person name="Hettich R.L."/>
            <person name="Joshi S.S."/>
            <person name="Mokrzan E.M."/>
            <person name="Martin R.K."/>
            <person name="Zhulin I.B."/>
            <person name="Leys E.J."/>
            <person name="Podar M."/>
        </authorList>
    </citation>
    <scope>NUCLEOTIDE SEQUENCE [LARGE SCALE GENOMIC DNA]</scope>
    <source>
        <strain evidence="11 12">ORNL</strain>
    </source>
</reference>
<evidence type="ECO:0000256" key="4">
    <source>
        <dbReference type="ARBA" id="ARBA00022679"/>
    </source>
</evidence>
<organism evidence="11 12">
    <name type="scientific">Desulfobulbus oralis</name>
    <dbReference type="NCBI Taxonomy" id="1986146"/>
    <lineage>
        <taxon>Bacteria</taxon>
        <taxon>Pseudomonadati</taxon>
        <taxon>Thermodesulfobacteriota</taxon>
        <taxon>Desulfobulbia</taxon>
        <taxon>Desulfobulbales</taxon>
        <taxon>Desulfobulbaceae</taxon>
        <taxon>Desulfobulbus</taxon>
    </lineage>
</organism>
<dbReference type="EMBL" id="CP021255">
    <property type="protein sequence ID" value="AVD71945.1"/>
    <property type="molecule type" value="Genomic_DNA"/>
</dbReference>
<evidence type="ECO:0000313" key="12">
    <source>
        <dbReference type="Proteomes" id="UP000239867"/>
    </source>
</evidence>
<keyword evidence="4 9" id="KW-0808">Transferase</keyword>
<dbReference type="PANTHER" id="PTHR42755:SF1">
    <property type="entry name" value="3-DEOXY-D-MANNO-OCTULOSONIC ACID TRANSFERASE, MITOCHONDRIAL-RELATED"/>
    <property type="match status" value="1"/>
</dbReference>
<evidence type="ECO:0000313" key="11">
    <source>
        <dbReference type="EMBL" id="AVD71945.1"/>
    </source>
</evidence>
<dbReference type="GO" id="GO:0009244">
    <property type="term" value="P:lipopolysaccharide core region biosynthetic process"/>
    <property type="evidence" value="ECO:0007669"/>
    <property type="project" value="UniProtKB-UniRule"/>
</dbReference>
<feature type="site" description="Transition state stabilizer" evidence="8">
    <location>
        <position position="228"/>
    </location>
</feature>